<accession>W9C6E0</accession>
<dbReference type="CDD" id="cd12148">
    <property type="entry name" value="fungal_TF_MHR"/>
    <property type="match status" value="1"/>
</dbReference>
<sequence length="860" mass="97069">MDSKTPRHRTACDACKRMKIKCEWDQEGKCNRCHGREMDCTVTTKERKKREKKKGNHISLLEDRLKRMEHVMTNSGLSMDASGIERQPSEEINDQAAMFEKFSSLTISAASGFSIFSPQGLQLISKMTGNDEFKTFKAATKHTRLYQYSISPSLWYAMPDERHKPLPPKEIADQILEFIFDRLIPSFPLFDRKTFMERYSRQYPVKCSEDPAWYACLNVCFALASIIRKENLPGNSPPSANSHRPGGLENLAWWRWLRNAASTFVDLQFGPPSLTAVQAMTGLAFILDTLSDPNPCSVVSAATIRLAQAIGLHRNICYSGLSEAEIEQRRNVFWIAVMIERGVVIRHGRPSVIHDEDIGVDLPPESQYPKNVDGRFVTFRHNATLSLLHGRIYNRLYSAKSFTKPKMERLKIIGMLDDELQQWCETIPIEVRPGHPLQCNEHHMVTVVCMQWGYYQCLSTIHRGSLYYGPGSLDPDDDRSQGDFDATLNPRVYASVAICVNAARRTINLLEDCFSMSIHYALSACVTLFANILHHPLDPQAQSDLRLMNDVVSFLSSFEDQGSAVSNPAVPIFQEINRVAAEHVKKAQHTAPKYNKRSRAKSSNIEDPNTDSDESDEEDCNTDDPVSIRAVSEVQYLKSPISLANFAGTQVSSFPPAQSLSNFPSDMQPFKYSSLSHKPQNIPTSVHQTYNTQLAAQDPHQSPPYYDINPHTQHHANYPGLNHQQPQIHSSNYYRQDPHPPLRGPHLEPEPQSYLLHPYIHTLHPATDFYSPPSDQHQHRNITQDHSNPITNTIRNSNPNLQDPVGQAEESLISQDGSWFFPMISPWSFGDRSDINSNGIHENIVGEGEGGEHGWGGVGI</sequence>
<evidence type="ECO:0000313" key="5">
    <source>
        <dbReference type="EMBL" id="ESZ90155.1"/>
    </source>
</evidence>
<evidence type="ECO:0000259" key="4">
    <source>
        <dbReference type="PROSITE" id="PS50048"/>
    </source>
</evidence>
<keyword evidence="1" id="KW-0479">Metal-binding</keyword>
<dbReference type="GO" id="GO:0003677">
    <property type="term" value="F:DNA binding"/>
    <property type="evidence" value="ECO:0007669"/>
    <property type="project" value="InterPro"/>
</dbReference>
<feature type="region of interest" description="Disordered" evidence="3">
    <location>
        <begin position="584"/>
        <end position="623"/>
    </location>
</feature>
<dbReference type="SMART" id="SM00906">
    <property type="entry name" value="Fungal_trans"/>
    <property type="match status" value="1"/>
</dbReference>
<dbReference type="CDD" id="cd00067">
    <property type="entry name" value="GAL4"/>
    <property type="match status" value="1"/>
</dbReference>
<dbReference type="InterPro" id="IPR001138">
    <property type="entry name" value="Zn2Cys6_DnaBD"/>
</dbReference>
<dbReference type="HOGENOM" id="CLU_011099_2_0_1"/>
<dbReference type="GO" id="GO:0006351">
    <property type="term" value="P:DNA-templated transcription"/>
    <property type="evidence" value="ECO:0007669"/>
    <property type="project" value="InterPro"/>
</dbReference>
<organism evidence="5 6">
    <name type="scientific">Sclerotinia borealis (strain F-4128)</name>
    <dbReference type="NCBI Taxonomy" id="1432307"/>
    <lineage>
        <taxon>Eukaryota</taxon>
        <taxon>Fungi</taxon>
        <taxon>Dikarya</taxon>
        <taxon>Ascomycota</taxon>
        <taxon>Pezizomycotina</taxon>
        <taxon>Leotiomycetes</taxon>
        <taxon>Helotiales</taxon>
        <taxon>Sclerotiniaceae</taxon>
        <taxon>Sclerotinia</taxon>
    </lineage>
</organism>
<protein>
    <recommendedName>
        <fullName evidence="4">Zn(2)-C6 fungal-type domain-containing protein</fullName>
    </recommendedName>
</protein>
<feature type="compositionally biased region" description="Basic and acidic residues" evidence="3">
    <location>
        <begin position="736"/>
        <end position="749"/>
    </location>
</feature>
<comment type="caution">
    <text evidence="5">The sequence shown here is derived from an EMBL/GenBank/DDBJ whole genome shotgun (WGS) entry which is preliminary data.</text>
</comment>
<dbReference type="Gene3D" id="4.10.240.10">
    <property type="entry name" value="Zn(2)-C6 fungal-type DNA-binding domain"/>
    <property type="match status" value="1"/>
</dbReference>
<dbReference type="OrthoDB" id="2123952at2759"/>
<feature type="region of interest" description="Disordered" evidence="3">
    <location>
        <begin position="697"/>
        <end position="752"/>
    </location>
</feature>
<feature type="compositionally biased region" description="Acidic residues" evidence="3">
    <location>
        <begin position="608"/>
        <end position="622"/>
    </location>
</feature>
<dbReference type="GO" id="GO:0000981">
    <property type="term" value="F:DNA-binding transcription factor activity, RNA polymerase II-specific"/>
    <property type="evidence" value="ECO:0007669"/>
    <property type="project" value="InterPro"/>
</dbReference>
<feature type="compositionally biased region" description="Polar residues" evidence="3">
    <location>
        <begin position="784"/>
        <end position="801"/>
    </location>
</feature>
<dbReference type="GO" id="GO:0008270">
    <property type="term" value="F:zinc ion binding"/>
    <property type="evidence" value="ECO:0007669"/>
    <property type="project" value="InterPro"/>
</dbReference>
<dbReference type="AlphaFoldDB" id="W9C6E0"/>
<dbReference type="InterPro" id="IPR050987">
    <property type="entry name" value="AtrR-like"/>
</dbReference>
<keyword evidence="6" id="KW-1185">Reference proteome</keyword>
<evidence type="ECO:0000256" key="3">
    <source>
        <dbReference type="SAM" id="MobiDB-lite"/>
    </source>
</evidence>
<feature type="compositionally biased region" description="Polar residues" evidence="3">
    <location>
        <begin position="722"/>
        <end position="734"/>
    </location>
</feature>
<reference evidence="5 6" key="1">
    <citation type="journal article" date="2014" name="Genome Announc.">
        <title>Draft genome sequence of Sclerotinia borealis, a psychrophilic plant pathogenic fungus.</title>
        <authorList>
            <person name="Mardanov A.V."/>
            <person name="Beletsky A.V."/>
            <person name="Kadnikov V.V."/>
            <person name="Ignatov A.N."/>
            <person name="Ravin N.V."/>
        </authorList>
    </citation>
    <scope>NUCLEOTIDE SEQUENCE [LARGE SCALE GENOMIC DNA]</scope>
    <source>
        <strain evidence="6">F-4157</strain>
    </source>
</reference>
<feature type="region of interest" description="Disordered" evidence="3">
    <location>
        <begin position="766"/>
        <end position="808"/>
    </location>
</feature>
<proteinExistence type="predicted"/>
<dbReference type="PROSITE" id="PS50048">
    <property type="entry name" value="ZN2_CY6_FUNGAL_2"/>
    <property type="match status" value="1"/>
</dbReference>
<dbReference type="PANTHER" id="PTHR46910">
    <property type="entry name" value="TRANSCRIPTION FACTOR PDR1"/>
    <property type="match status" value="1"/>
</dbReference>
<evidence type="ECO:0000256" key="1">
    <source>
        <dbReference type="ARBA" id="ARBA00022723"/>
    </source>
</evidence>
<dbReference type="PANTHER" id="PTHR46910:SF25">
    <property type="entry name" value="ABC-TRANSPORTER-REGULATING TRANSCRIPTION FACTOR"/>
    <property type="match status" value="1"/>
</dbReference>
<name>W9C6E0_SCLBF</name>
<evidence type="ECO:0000313" key="6">
    <source>
        <dbReference type="Proteomes" id="UP000019487"/>
    </source>
</evidence>
<dbReference type="InterPro" id="IPR036864">
    <property type="entry name" value="Zn2-C6_fun-type_DNA-bd_sf"/>
</dbReference>
<dbReference type="Proteomes" id="UP000019487">
    <property type="component" value="Unassembled WGS sequence"/>
</dbReference>
<dbReference type="EMBL" id="AYSA01000686">
    <property type="protein sequence ID" value="ESZ90155.1"/>
    <property type="molecule type" value="Genomic_DNA"/>
</dbReference>
<dbReference type="PROSITE" id="PS00463">
    <property type="entry name" value="ZN2_CY6_FUNGAL_1"/>
    <property type="match status" value="1"/>
</dbReference>
<keyword evidence="2" id="KW-0539">Nucleus</keyword>
<dbReference type="SUPFAM" id="SSF57701">
    <property type="entry name" value="Zn2/Cys6 DNA-binding domain"/>
    <property type="match status" value="1"/>
</dbReference>
<gene>
    <name evidence="5" type="ORF">SBOR_9460</name>
</gene>
<dbReference type="InterPro" id="IPR007219">
    <property type="entry name" value="XnlR_reg_dom"/>
</dbReference>
<evidence type="ECO:0000256" key="2">
    <source>
        <dbReference type="ARBA" id="ARBA00023242"/>
    </source>
</evidence>
<dbReference type="Pfam" id="PF00172">
    <property type="entry name" value="Zn_clus"/>
    <property type="match status" value="1"/>
</dbReference>
<feature type="domain" description="Zn(2)-C6 fungal-type" evidence="4">
    <location>
        <begin position="11"/>
        <end position="42"/>
    </location>
</feature>
<dbReference type="Pfam" id="PF04082">
    <property type="entry name" value="Fungal_trans"/>
    <property type="match status" value="1"/>
</dbReference>